<dbReference type="CDD" id="cd16017">
    <property type="entry name" value="LptA"/>
    <property type="match status" value="1"/>
</dbReference>
<dbReference type="Pfam" id="PF08019">
    <property type="entry name" value="EptA_B_N"/>
    <property type="match status" value="1"/>
</dbReference>
<evidence type="ECO:0000256" key="7">
    <source>
        <dbReference type="ARBA" id="ARBA00023136"/>
    </source>
</evidence>
<organism evidence="11 12">
    <name type="scientific">Marisediminitalea aggregata</name>
    <dbReference type="NCBI Taxonomy" id="634436"/>
    <lineage>
        <taxon>Bacteria</taxon>
        <taxon>Pseudomonadati</taxon>
        <taxon>Pseudomonadota</taxon>
        <taxon>Gammaproteobacteria</taxon>
        <taxon>Alteromonadales</taxon>
        <taxon>Alteromonadaceae</taxon>
        <taxon>Marisediminitalea</taxon>
    </lineage>
</organism>
<dbReference type="InterPro" id="IPR040423">
    <property type="entry name" value="PEA_transferase"/>
</dbReference>
<dbReference type="InterPro" id="IPR017850">
    <property type="entry name" value="Alkaline_phosphatase_core_sf"/>
</dbReference>
<keyword evidence="4 11" id="KW-0808">Transferase</keyword>
<dbReference type="AlphaFoldDB" id="A0A1M5NEL5"/>
<reference evidence="12" key="1">
    <citation type="submission" date="2016-11" db="EMBL/GenBank/DDBJ databases">
        <authorList>
            <person name="Varghese N."/>
            <person name="Submissions S."/>
        </authorList>
    </citation>
    <scope>NUCLEOTIDE SEQUENCE [LARGE SCALE GENOMIC DNA]</scope>
    <source>
        <strain evidence="12">CGMCC 1.8995</strain>
    </source>
</reference>
<feature type="transmembrane region" description="Helical" evidence="8">
    <location>
        <begin position="135"/>
        <end position="156"/>
    </location>
</feature>
<dbReference type="EMBL" id="FQWD01000005">
    <property type="protein sequence ID" value="SHG87958.1"/>
    <property type="molecule type" value="Genomic_DNA"/>
</dbReference>
<name>A0A1M5NEL5_9ALTE</name>
<dbReference type="Gene3D" id="3.40.720.10">
    <property type="entry name" value="Alkaline Phosphatase, subunit A"/>
    <property type="match status" value="1"/>
</dbReference>
<feature type="transmembrane region" description="Helical" evidence="8">
    <location>
        <begin position="103"/>
        <end position="123"/>
    </location>
</feature>
<dbReference type="PANTHER" id="PTHR30443">
    <property type="entry name" value="INNER MEMBRANE PROTEIN"/>
    <property type="match status" value="1"/>
</dbReference>
<evidence type="ECO:0000313" key="12">
    <source>
        <dbReference type="Proteomes" id="UP000184520"/>
    </source>
</evidence>
<dbReference type="SUPFAM" id="SSF53649">
    <property type="entry name" value="Alkaline phosphatase-like"/>
    <property type="match status" value="1"/>
</dbReference>
<evidence type="ECO:0000259" key="10">
    <source>
        <dbReference type="Pfam" id="PF08019"/>
    </source>
</evidence>
<dbReference type="GO" id="GO:0009244">
    <property type="term" value="P:lipopolysaccharide core region biosynthetic process"/>
    <property type="evidence" value="ECO:0007669"/>
    <property type="project" value="TreeGrafter"/>
</dbReference>
<gene>
    <name evidence="11" type="ORF">SAMN05216361_3202</name>
</gene>
<proteinExistence type="predicted"/>
<feature type="transmembrane region" description="Helical" evidence="8">
    <location>
        <begin position="25"/>
        <end position="49"/>
    </location>
</feature>
<keyword evidence="12" id="KW-1185">Reference proteome</keyword>
<feature type="transmembrane region" description="Helical" evidence="8">
    <location>
        <begin position="56"/>
        <end position="73"/>
    </location>
</feature>
<dbReference type="InterPro" id="IPR058130">
    <property type="entry name" value="PEA_transf_C"/>
</dbReference>
<keyword evidence="7 8" id="KW-0472">Membrane</keyword>
<evidence type="ECO:0000256" key="3">
    <source>
        <dbReference type="ARBA" id="ARBA00022519"/>
    </source>
</evidence>
<evidence type="ECO:0000259" key="9">
    <source>
        <dbReference type="Pfam" id="PF00884"/>
    </source>
</evidence>
<evidence type="ECO:0000256" key="4">
    <source>
        <dbReference type="ARBA" id="ARBA00022679"/>
    </source>
</evidence>
<dbReference type="Pfam" id="PF00884">
    <property type="entry name" value="Sulfatase"/>
    <property type="match status" value="1"/>
</dbReference>
<dbReference type="PANTHER" id="PTHR30443:SF0">
    <property type="entry name" value="PHOSPHOETHANOLAMINE TRANSFERASE EPTA"/>
    <property type="match status" value="1"/>
</dbReference>
<dbReference type="InterPro" id="IPR000917">
    <property type="entry name" value="Sulfatase_N"/>
</dbReference>
<dbReference type="GO" id="GO:0005886">
    <property type="term" value="C:plasma membrane"/>
    <property type="evidence" value="ECO:0007669"/>
    <property type="project" value="UniProtKB-SubCell"/>
</dbReference>
<evidence type="ECO:0000256" key="6">
    <source>
        <dbReference type="ARBA" id="ARBA00022989"/>
    </source>
</evidence>
<evidence type="ECO:0000256" key="8">
    <source>
        <dbReference type="SAM" id="Phobius"/>
    </source>
</evidence>
<accession>A0A1M5NEL5</accession>
<dbReference type="InterPro" id="IPR012549">
    <property type="entry name" value="EptA-like_N"/>
</dbReference>
<feature type="domain" description="Phosphoethanolamine transferase N-terminal" evidence="10">
    <location>
        <begin position="41"/>
        <end position="180"/>
    </location>
</feature>
<dbReference type="OrthoDB" id="9786870at2"/>
<evidence type="ECO:0000256" key="5">
    <source>
        <dbReference type="ARBA" id="ARBA00022692"/>
    </source>
</evidence>
<protein>
    <submittedName>
        <fullName evidence="11">Lipid A ethanolaminephosphotransferase</fullName>
    </submittedName>
</protein>
<dbReference type="GO" id="GO:0016776">
    <property type="term" value="F:phosphotransferase activity, phosphate group as acceptor"/>
    <property type="evidence" value="ECO:0007669"/>
    <property type="project" value="TreeGrafter"/>
</dbReference>
<evidence type="ECO:0000313" key="11">
    <source>
        <dbReference type="EMBL" id="SHG87958.1"/>
    </source>
</evidence>
<sequence>MTFAFNVMLLKYVILNTDISSASGIGVLLSIIVITFIITFTSFSFLALISPVILKTFLIVVTILNSAAIHFMGNYQVVLDRTMIGNILNTQKSESIELISKDLVFTILILGLGVSCIVLIFKISRIDRRVIIRNMFIAFTSSVIFLYANASSWLWIDKHASVLGGKILPWSYIINTARHFSSINKTTNGQKPLANGHFLDNNKTVVVLVIGETARSANFSLYGYSKLTNPKLEKESNLLILKNTKSCTTYTTGSLKCILSPNEASVNEESLPTYLTRHGVDVQWRTNNWGEPPIKVSKYINANELSSDCEGKGCKLDEVLLTNLIDAIRSSEKQKVFVILHTKGSHGPSYYSRYTQDFNQFTPVCRDEEISKCSPEELINAYDNTLLYADHFLSTLIGELKSLSDASTAMIYISDHGESLGEYGLYLHGTPYAFAPDYQKDIPFLLWASDAFLAYKQINISDISQAPEHSQFNIFHTVMGAFGLSAPIYDRERDILQNAPSENE</sequence>
<keyword evidence="3" id="KW-0997">Cell inner membrane</keyword>
<keyword evidence="2" id="KW-1003">Cell membrane</keyword>
<evidence type="ECO:0000256" key="2">
    <source>
        <dbReference type="ARBA" id="ARBA00022475"/>
    </source>
</evidence>
<dbReference type="STRING" id="634436.SAMN05216361_3202"/>
<comment type="subcellular location">
    <subcellularLocation>
        <location evidence="1">Cell inner membrane</location>
        <topology evidence="1">Multi-pass membrane protein</topology>
    </subcellularLocation>
</comment>
<evidence type="ECO:0000256" key="1">
    <source>
        <dbReference type="ARBA" id="ARBA00004429"/>
    </source>
</evidence>
<feature type="domain" description="Sulfatase N-terminal" evidence="9">
    <location>
        <begin position="206"/>
        <end position="483"/>
    </location>
</feature>
<dbReference type="Proteomes" id="UP000184520">
    <property type="component" value="Unassembled WGS sequence"/>
</dbReference>
<keyword evidence="6 8" id="KW-1133">Transmembrane helix</keyword>
<keyword evidence="5 8" id="KW-0812">Transmembrane</keyword>